<evidence type="ECO:0000256" key="1">
    <source>
        <dbReference type="SAM" id="Phobius"/>
    </source>
</evidence>
<evidence type="ECO:0000313" key="3">
    <source>
        <dbReference type="Proteomes" id="UP000177685"/>
    </source>
</evidence>
<dbReference type="AlphaFoldDB" id="A0A1G1VHZ7"/>
<feature type="transmembrane region" description="Helical" evidence="1">
    <location>
        <begin position="56"/>
        <end position="81"/>
    </location>
</feature>
<evidence type="ECO:0000313" key="2">
    <source>
        <dbReference type="EMBL" id="OGY15004.1"/>
    </source>
</evidence>
<sequence length="122" mass="14091">MLCFFFLYFWTQKCLLLTVVLLLVLMAQLAMPEIYYVLLRVPLLIKLAGQRVPVLLHLIVMWTVVLLMPSVFRIIAVQLFVSLAEIVFRIAQHAVVMRLVADIRLIVQQILGIHHVVRNVTV</sequence>
<dbReference type="EMBL" id="MHCD01000002">
    <property type="protein sequence ID" value="OGY15004.1"/>
    <property type="molecule type" value="Genomic_DNA"/>
</dbReference>
<name>A0A1G1VHZ7_9BACT</name>
<dbReference type="Proteomes" id="UP000177685">
    <property type="component" value="Unassembled WGS sequence"/>
</dbReference>
<keyword evidence="1" id="KW-0812">Transmembrane</keyword>
<keyword evidence="1" id="KW-0472">Membrane</keyword>
<protein>
    <submittedName>
        <fullName evidence="2">Uncharacterized protein</fullName>
    </submittedName>
</protein>
<gene>
    <name evidence="2" type="ORF">A3A58_00525</name>
</gene>
<keyword evidence="1" id="KW-1133">Transmembrane helix</keyword>
<reference evidence="2 3" key="1">
    <citation type="journal article" date="2016" name="Nat. Commun.">
        <title>Thousands of microbial genomes shed light on interconnected biogeochemical processes in an aquifer system.</title>
        <authorList>
            <person name="Anantharaman K."/>
            <person name="Brown C.T."/>
            <person name="Hug L.A."/>
            <person name="Sharon I."/>
            <person name="Castelle C.J."/>
            <person name="Probst A.J."/>
            <person name="Thomas B.C."/>
            <person name="Singh A."/>
            <person name="Wilkins M.J."/>
            <person name="Karaoz U."/>
            <person name="Brodie E.L."/>
            <person name="Williams K.H."/>
            <person name="Hubbard S.S."/>
            <person name="Banfield J.F."/>
        </authorList>
    </citation>
    <scope>NUCLEOTIDE SEQUENCE [LARGE SCALE GENOMIC DNA]</scope>
</reference>
<accession>A0A1G1VHZ7</accession>
<proteinExistence type="predicted"/>
<organism evidence="2 3">
    <name type="scientific">Candidatus Blackburnbacteria bacterium RIFCSPLOWO2_01_FULL_41_27</name>
    <dbReference type="NCBI Taxonomy" id="1797520"/>
    <lineage>
        <taxon>Bacteria</taxon>
        <taxon>Candidatus Blackburniibacteriota</taxon>
    </lineage>
</organism>
<comment type="caution">
    <text evidence="2">The sequence shown here is derived from an EMBL/GenBank/DDBJ whole genome shotgun (WGS) entry which is preliminary data.</text>
</comment>